<comment type="caution">
    <text evidence="10">The sequence shown here is derived from an EMBL/GenBank/DDBJ whole genome shotgun (WGS) entry which is preliminary data.</text>
</comment>
<dbReference type="PANTHER" id="PTHR16089">
    <property type="entry name" value="REST COREPRESSOR COREST PROTEIN-RELATED"/>
    <property type="match status" value="1"/>
</dbReference>
<dbReference type="GO" id="GO:0008270">
    <property type="term" value="F:zinc ion binding"/>
    <property type="evidence" value="ECO:0007669"/>
    <property type="project" value="UniProtKB-KW"/>
</dbReference>
<dbReference type="InterPro" id="IPR000949">
    <property type="entry name" value="ELM2_dom"/>
</dbReference>
<feature type="region of interest" description="Disordered" evidence="6">
    <location>
        <begin position="352"/>
        <end position="392"/>
    </location>
</feature>
<feature type="domain" description="SANT" evidence="9">
    <location>
        <begin position="577"/>
        <end position="623"/>
    </location>
</feature>
<feature type="compositionally biased region" description="Polar residues" evidence="6">
    <location>
        <begin position="52"/>
        <end position="78"/>
    </location>
</feature>
<dbReference type="PROSITE" id="PS00028">
    <property type="entry name" value="ZINC_FINGER_C2H2_1"/>
    <property type="match status" value="1"/>
</dbReference>
<evidence type="ECO:0000256" key="1">
    <source>
        <dbReference type="ARBA" id="ARBA00004123"/>
    </source>
</evidence>
<dbReference type="PROSITE" id="PS50157">
    <property type="entry name" value="ZINC_FINGER_C2H2_2"/>
    <property type="match status" value="1"/>
</dbReference>
<accession>A0A6A5G4U5</accession>
<keyword evidence="3" id="KW-0804">Transcription</keyword>
<evidence type="ECO:0000313" key="10">
    <source>
        <dbReference type="EMBL" id="KAF1749967.1"/>
    </source>
</evidence>
<protein>
    <submittedName>
        <fullName evidence="10">Uncharacterized protein</fullName>
    </submittedName>
</protein>
<evidence type="ECO:0000259" key="7">
    <source>
        <dbReference type="PROSITE" id="PS50157"/>
    </source>
</evidence>
<dbReference type="Gene3D" id="1.10.10.60">
    <property type="entry name" value="Homeodomain-like"/>
    <property type="match status" value="1"/>
</dbReference>
<dbReference type="SMART" id="SM01189">
    <property type="entry name" value="ELM2"/>
    <property type="match status" value="1"/>
</dbReference>
<dbReference type="EMBL" id="WUAV01000005">
    <property type="protein sequence ID" value="KAF1749967.1"/>
    <property type="molecule type" value="Genomic_DNA"/>
</dbReference>
<keyword evidence="2" id="KW-0805">Transcription regulation</keyword>
<dbReference type="Proteomes" id="UP000483820">
    <property type="component" value="Chromosome V"/>
</dbReference>
<evidence type="ECO:0000256" key="4">
    <source>
        <dbReference type="ARBA" id="ARBA00023242"/>
    </source>
</evidence>
<dbReference type="Pfam" id="PF00249">
    <property type="entry name" value="Myb_DNA-binding"/>
    <property type="match status" value="1"/>
</dbReference>
<feature type="region of interest" description="Disordered" evidence="6">
    <location>
        <begin position="217"/>
        <end position="248"/>
    </location>
</feature>
<dbReference type="KEGG" id="crq:GCK72_016512"/>
<dbReference type="InterPro" id="IPR009057">
    <property type="entry name" value="Homeodomain-like_sf"/>
</dbReference>
<feature type="domain" description="ELM2" evidence="8">
    <location>
        <begin position="463"/>
        <end position="556"/>
    </location>
</feature>
<organism evidence="10 11">
    <name type="scientific">Caenorhabditis remanei</name>
    <name type="common">Caenorhabditis vulgaris</name>
    <dbReference type="NCBI Taxonomy" id="31234"/>
    <lineage>
        <taxon>Eukaryota</taxon>
        <taxon>Metazoa</taxon>
        <taxon>Ecdysozoa</taxon>
        <taxon>Nematoda</taxon>
        <taxon>Chromadorea</taxon>
        <taxon>Rhabditida</taxon>
        <taxon>Rhabditina</taxon>
        <taxon>Rhabditomorpha</taxon>
        <taxon>Rhabditoidea</taxon>
        <taxon>Rhabditidae</taxon>
        <taxon>Peloderinae</taxon>
        <taxon>Caenorhabditis</taxon>
    </lineage>
</organism>
<dbReference type="InterPro" id="IPR013087">
    <property type="entry name" value="Znf_C2H2_type"/>
</dbReference>
<feature type="domain" description="C2H2-type" evidence="7">
    <location>
        <begin position="748"/>
        <end position="775"/>
    </location>
</feature>
<dbReference type="RefSeq" id="XP_003095712.2">
    <property type="nucleotide sequence ID" value="XM_003095664.2"/>
</dbReference>
<dbReference type="PROSITE" id="PS51156">
    <property type="entry name" value="ELM2"/>
    <property type="match status" value="1"/>
</dbReference>
<evidence type="ECO:0000313" key="11">
    <source>
        <dbReference type="Proteomes" id="UP000483820"/>
    </source>
</evidence>
<proteinExistence type="predicted"/>
<gene>
    <name evidence="10" type="ORF">GCK72_016512</name>
</gene>
<dbReference type="InterPro" id="IPR017884">
    <property type="entry name" value="SANT_dom"/>
</dbReference>
<evidence type="ECO:0000256" key="2">
    <source>
        <dbReference type="ARBA" id="ARBA00023015"/>
    </source>
</evidence>
<dbReference type="CTD" id="9813263"/>
<reference evidence="10 11" key="1">
    <citation type="submission" date="2019-12" db="EMBL/GenBank/DDBJ databases">
        <title>Chromosome-level assembly of the Caenorhabditis remanei genome.</title>
        <authorList>
            <person name="Teterina A.A."/>
            <person name="Willis J.H."/>
            <person name="Phillips P.C."/>
        </authorList>
    </citation>
    <scope>NUCLEOTIDE SEQUENCE [LARGE SCALE GENOMIC DNA]</scope>
    <source>
        <strain evidence="10 11">PX506</strain>
        <tissue evidence="10">Whole organism</tissue>
    </source>
</reference>
<feature type="compositionally biased region" description="Polar residues" evidence="6">
    <location>
        <begin position="669"/>
        <end position="679"/>
    </location>
</feature>
<feature type="compositionally biased region" description="Polar residues" evidence="6">
    <location>
        <begin position="358"/>
        <end position="368"/>
    </location>
</feature>
<feature type="region of interest" description="Disordered" evidence="6">
    <location>
        <begin position="1"/>
        <end position="110"/>
    </location>
</feature>
<dbReference type="InterPro" id="IPR001005">
    <property type="entry name" value="SANT/Myb"/>
</dbReference>
<evidence type="ECO:0000259" key="8">
    <source>
        <dbReference type="PROSITE" id="PS51156"/>
    </source>
</evidence>
<feature type="compositionally biased region" description="Basic and acidic residues" evidence="6">
    <location>
        <begin position="380"/>
        <end position="389"/>
    </location>
</feature>
<evidence type="ECO:0000259" key="9">
    <source>
        <dbReference type="PROSITE" id="PS51293"/>
    </source>
</evidence>
<dbReference type="PANTHER" id="PTHR16089:SF40">
    <property type="entry name" value="SUPPRESSOR OF ACTIVATED EGL-4 PROTEIN 1"/>
    <property type="match status" value="1"/>
</dbReference>
<feature type="region of interest" description="Disordered" evidence="6">
    <location>
        <begin position="661"/>
        <end position="680"/>
    </location>
</feature>
<dbReference type="GO" id="GO:0003714">
    <property type="term" value="F:transcription corepressor activity"/>
    <property type="evidence" value="ECO:0007669"/>
    <property type="project" value="TreeGrafter"/>
</dbReference>
<keyword evidence="4" id="KW-0539">Nucleus</keyword>
<dbReference type="GeneID" id="9813263"/>
<dbReference type="GO" id="GO:0005667">
    <property type="term" value="C:transcription regulator complex"/>
    <property type="evidence" value="ECO:0007669"/>
    <property type="project" value="TreeGrafter"/>
</dbReference>
<dbReference type="PROSITE" id="PS51293">
    <property type="entry name" value="SANT"/>
    <property type="match status" value="1"/>
</dbReference>
<name>A0A6A5G4U5_CAERE</name>
<dbReference type="SMART" id="SM00717">
    <property type="entry name" value="SANT"/>
    <property type="match status" value="1"/>
</dbReference>
<evidence type="ECO:0000256" key="3">
    <source>
        <dbReference type="ARBA" id="ARBA00023163"/>
    </source>
</evidence>
<sequence>MPPPQHPPNYYAPRRSISTITGPNRRDVDAFYQHNFPHKMNGNGGHGEPEYQPQQLQQRPSIMSGQSHQSQQLPTKNFSYEPLRFSPPNVTPPPPQFSSDGNGNSNRKNNQRVRFDELPNYPTPNNFSVPPRKCSLAPNFFSSQNSHHMYPDQYTPRTWQHNEFMPNHHIHPYHANHQHPPHQDWRNQQPVANGNHNPMHMRKHSTGHRVEIKLEHADNPFGNPSHDMMDVTSGQPQQQPQSSVKSEMLSPIKMEAASDRQLSPSFLLSATSLLKQVQQQHKKSHHNVPSRKASIMALKSQLRTPRGNPLIPSSTSGTELLPYTPPPILAPMRNGSGLFCQIAKSALTLSPVTEPETENTPSCSTNGTDGDMKILLNGKKKSEDGDGPSRKNGFFYMAQQMNQPNFANELEALRKESWASTSSADEKMQAERKESMEAIRKASCMSDGYYEIEEGPKISDPNPHINLGRNYQARVKKWCEREVPKTELEAIDDRDEIVFSSDILQDIDQEQINAFELLACSQACPRAGRNKELALHLLMENKGNIEAAVEDLLRSDTLDWEHYSSVFGYMYNDTVLWTPDEIYQFQDAIYKSEKDFDKVAVELAGKSVKECVQFYYSWKKDCPDDYRKLRNLRRKRQLLDINLQKNKLEEPTAPVKKLSLVESGESDNESNATDASFNGNGHFEFRDRAFTSPMMSSPREDPLIGLSPSSKDLFGIQKNYQPSLPRAHHTPSASASKKGAQPSADGFFHCRLCDKCFEKVKSLNAHMKSHAMKARAEQEAKAHDAQIAAAAAQLSTAVGNAVSNSVTTSPLNPFANGHLGISIPSTIGSLTPQQLTPQQLNINQQLQTQLNSLTSLSSQLNSPLTPQQQLQQFTQQQQLVARAMQHNLFQPVTSTPLVQSTHPLIQAGLHSIN</sequence>
<dbReference type="AlphaFoldDB" id="A0A6A5G4U5"/>
<keyword evidence="5" id="KW-0479">Metal-binding</keyword>
<dbReference type="GO" id="GO:0000118">
    <property type="term" value="C:histone deacetylase complex"/>
    <property type="evidence" value="ECO:0007669"/>
    <property type="project" value="TreeGrafter"/>
</dbReference>
<keyword evidence="5" id="KW-0863">Zinc-finger</keyword>
<dbReference type="InterPro" id="IPR051066">
    <property type="entry name" value="Trans_reg/Corepressor"/>
</dbReference>
<feature type="compositionally biased region" description="Polar residues" evidence="6">
    <location>
        <begin position="97"/>
        <end position="108"/>
    </location>
</feature>
<keyword evidence="5" id="KW-0862">Zinc</keyword>
<dbReference type="GO" id="GO:0006357">
    <property type="term" value="P:regulation of transcription by RNA polymerase II"/>
    <property type="evidence" value="ECO:0007669"/>
    <property type="project" value="TreeGrafter"/>
</dbReference>
<evidence type="ECO:0000256" key="5">
    <source>
        <dbReference type="PROSITE-ProRule" id="PRU00042"/>
    </source>
</evidence>
<comment type="subcellular location">
    <subcellularLocation>
        <location evidence="1">Nucleus</location>
    </subcellularLocation>
</comment>
<evidence type="ECO:0000256" key="6">
    <source>
        <dbReference type="SAM" id="MobiDB-lite"/>
    </source>
</evidence>
<dbReference type="SUPFAM" id="SSF46689">
    <property type="entry name" value="Homeodomain-like"/>
    <property type="match status" value="1"/>
</dbReference>